<comment type="caution">
    <text evidence="1">The sequence shown here is derived from an EMBL/GenBank/DDBJ whole genome shotgun (WGS) entry which is preliminary data.</text>
</comment>
<evidence type="ECO:0000313" key="1">
    <source>
        <dbReference type="EMBL" id="GCE38428.1"/>
    </source>
</evidence>
<sequence>MARGRGLWVAHVGAFPITLGGDDLGVGAFCSRGQGSRGGCSWFVKVCRKIRLAGINGEQSVHRIQDARRKFSRLSR</sequence>
<dbReference type="EMBL" id="BHYM01000019">
    <property type="protein sequence ID" value="GCE38428.1"/>
    <property type="molecule type" value="Genomic_DNA"/>
</dbReference>
<evidence type="ECO:0000313" key="2">
    <source>
        <dbReference type="Proteomes" id="UP000287519"/>
    </source>
</evidence>
<dbReference type="Proteomes" id="UP000287519">
    <property type="component" value="Unassembled WGS sequence"/>
</dbReference>
<accession>A0A402C4D3</accession>
<keyword evidence="2" id="KW-1185">Reference proteome</keyword>
<proteinExistence type="predicted"/>
<reference evidence="1 2" key="1">
    <citation type="submission" date="2018-11" db="EMBL/GenBank/DDBJ databases">
        <title>Microbial catabolism of amino acid.</title>
        <authorList>
            <person name="Hibi M."/>
            <person name="Ogawa J."/>
        </authorList>
    </citation>
    <scope>NUCLEOTIDE SEQUENCE [LARGE SCALE GENOMIC DNA]</scope>
    <source>
        <strain evidence="1 2">C31-06</strain>
    </source>
</reference>
<protein>
    <submittedName>
        <fullName evidence="1">Uncharacterized protein</fullName>
    </submittedName>
</protein>
<dbReference type="AlphaFoldDB" id="A0A402C4D3"/>
<name>A0A402C4D3_RHOWR</name>
<gene>
    <name evidence="1" type="ORF">Rhow_001480</name>
</gene>
<organism evidence="1 2">
    <name type="scientific">Rhodococcus wratislaviensis</name>
    <name type="common">Tsukamurella wratislaviensis</name>
    <dbReference type="NCBI Taxonomy" id="44752"/>
    <lineage>
        <taxon>Bacteria</taxon>
        <taxon>Bacillati</taxon>
        <taxon>Actinomycetota</taxon>
        <taxon>Actinomycetes</taxon>
        <taxon>Mycobacteriales</taxon>
        <taxon>Nocardiaceae</taxon>
        <taxon>Rhodococcus</taxon>
    </lineage>
</organism>